<dbReference type="AlphaFoldDB" id="A0AAV3QCX5"/>
<protein>
    <submittedName>
        <fullName evidence="2">Uncharacterized protein</fullName>
    </submittedName>
</protein>
<reference evidence="2 3" key="1">
    <citation type="submission" date="2024-01" db="EMBL/GenBank/DDBJ databases">
        <title>The complete chloroplast genome sequence of Lithospermum erythrorhizon: insights into the phylogenetic relationship among Boraginaceae species and the maternal lineages of purple gromwells.</title>
        <authorList>
            <person name="Okada T."/>
            <person name="Watanabe K."/>
        </authorList>
    </citation>
    <scope>NUCLEOTIDE SEQUENCE [LARGE SCALE GENOMIC DNA]</scope>
</reference>
<dbReference type="PANTHER" id="PTHR33601">
    <property type="entry name" value="PROTEIN LITTLE ZIPPER 4"/>
    <property type="match status" value="1"/>
</dbReference>
<organism evidence="2 3">
    <name type="scientific">Lithospermum erythrorhizon</name>
    <name type="common">Purple gromwell</name>
    <name type="synonym">Lithospermum officinale var. erythrorhizon</name>
    <dbReference type="NCBI Taxonomy" id="34254"/>
    <lineage>
        <taxon>Eukaryota</taxon>
        <taxon>Viridiplantae</taxon>
        <taxon>Streptophyta</taxon>
        <taxon>Embryophyta</taxon>
        <taxon>Tracheophyta</taxon>
        <taxon>Spermatophyta</taxon>
        <taxon>Magnoliopsida</taxon>
        <taxon>eudicotyledons</taxon>
        <taxon>Gunneridae</taxon>
        <taxon>Pentapetalae</taxon>
        <taxon>asterids</taxon>
        <taxon>lamiids</taxon>
        <taxon>Boraginales</taxon>
        <taxon>Boraginaceae</taxon>
        <taxon>Boraginoideae</taxon>
        <taxon>Lithospermeae</taxon>
        <taxon>Lithospermum</taxon>
    </lineage>
</organism>
<proteinExistence type="predicted"/>
<dbReference type="PANTHER" id="PTHR33601:SF1">
    <property type="entry name" value="PROTEIN LITTLE ZIPPER 4"/>
    <property type="match status" value="1"/>
</dbReference>
<feature type="region of interest" description="Disordered" evidence="1">
    <location>
        <begin position="121"/>
        <end position="148"/>
    </location>
</feature>
<accession>A0AAV3QCX5</accession>
<feature type="compositionally biased region" description="Low complexity" evidence="1">
    <location>
        <begin position="122"/>
        <end position="148"/>
    </location>
</feature>
<name>A0AAV3QCX5_LITER</name>
<gene>
    <name evidence="2" type="ORF">LIER_17419</name>
</gene>
<evidence type="ECO:0000256" key="1">
    <source>
        <dbReference type="SAM" id="MobiDB-lite"/>
    </source>
</evidence>
<keyword evidence="3" id="KW-1185">Reference proteome</keyword>
<evidence type="ECO:0000313" key="3">
    <source>
        <dbReference type="Proteomes" id="UP001454036"/>
    </source>
</evidence>
<comment type="caution">
    <text evidence="2">The sequence shown here is derived from an EMBL/GenBank/DDBJ whole genome shotgun (WGS) entry which is preliminary data.</text>
</comment>
<dbReference type="Proteomes" id="UP001454036">
    <property type="component" value="Unassembled WGS sequence"/>
</dbReference>
<sequence length="148" mass="16786">MEGVMFLPLSLILPTFLVNPKCYKLALDMPPLIHFVLSLLNYFLHQFVFSSLASCLLNKSKKHILLCFISGGMDKINTKLCLENYFIMQENERLRLQAELLNQENIELAMELKQRLNQKKLANQSGNNQASSASSSNKNCSKSKSSNN</sequence>
<dbReference type="EMBL" id="BAABME010004051">
    <property type="protein sequence ID" value="GAA0160997.1"/>
    <property type="molecule type" value="Genomic_DNA"/>
</dbReference>
<evidence type="ECO:0000313" key="2">
    <source>
        <dbReference type="EMBL" id="GAA0160997.1"/>
    </source>
</evidence>
<dbReference type="InterPro" id="IPR039312">
    <property type="entry name" value="ZPR"/>
</dbReference>